<gene>
    <name evidence="2" type="ORF">LCGC14_1094500</name>
</gene>
<name>A0A0F9PUH1_9ZZZZ</name>
<evidence type="ECO:0000313" key="2">
    <source>
        <dbReference type="EMBL" id="KKN04741.1"/>
    </source>
</evidence>
<feature type="transmembrane region" description="Helical" evidence="1">
    <location>
        <begin position="6"/>
        <end position="23"/>
    </location>
</feature>
<organism evidence="2">
    <name type="scientific">marine sediment metagenome</name>
    <dbReference type="NCBI Taxonomy" id="412755"/>
    <lineage>
        <taxon>unclassified sequences</taxon>
        <taxon>metagenomes</taxon>
        <taxon>ecological metagenomes</taxon>
    </lineage>
</organism>
<feature type="transmembrane region" description="Helical" evidence="1">
    <location>
        <begin position="35"/>
        <end position="56"/>
    </location>
</feature>
<protein>
    <submittedName>
        <fullName evidence="2">Uncharacterized protein</fullName>
    </submittedName>
</protein>
<keyword evidence="1" id="KW-1133">Transmembrane helix</keyword>
<dbReference type="AlphaFoldDB" id="A0A0F9PUH1"/>
<accession>A0A0F9PUH1</accession>
<sequence length="79" mass="8941">MWDLLATIFIIFAAFLMTTKHIIKPKVRIGAFMSYMGACISFMVFGLIVGSLWLIIQQVILSGFNIRGIYIAIKELRGK</sequence>
<keyword evidence="1" id="KW-0472">Membrane</keyword>
<reference evidence="2" key="1">
    <citation type="journal article" date="2015" name="Nature">
        <title>Complex archaea that bridge the gap between prokaryotes and eukaryotes.</title>
        <authorList>
            <person name="Spang A."/>
            <person name="Saw J.H."/>
            <person name="Jorgensen S.L."/>
            <person name="Zaremba-Niedzwiedzka K."/>
            <person name="Martijn J."/>
            <person name="Lind A.E."/>
            <person name="van Eijk R."/>
            <person name="Schleper C."/>
            <person name="Guy L."/>
            <person name="Ettema T.J."/>
        </authorList>
    </citation>
    <scope>NUCLEOTIDE SEQUENCE</scope>
</reference>
<evidence type="ECO:0000256" key="1">
    <source>
        <dbReference type="SAM" id="Phobius"/>
    </source>
</evidence>
<comment type="caution">
    <text evidence="2">The sequence shown here is derived from an EMBL/GenBank/DDBJ whole genome shotgun (WGS) entry which is preliminary data.</text>
</comment>
<dbReference type="EMBL" id="LAZR01004882">
    <property type="protein sequence ID" value="KKN04741.1"/>
    <property type="molecule type" value="Genomic_DNA"/>
</dbReference>
<keyword evidence="1" id="KW-0812">Transmembrane</keyword>
<proteinExistence type="predicted"/>